<reference evidence="16 17" key="1">
    <citation type="submission" date="2024-02" db="EMBL/GenBank/DDBJ databases">
        <title>Marinospirillum sp. MEB 164 isolated from Lonar lake sediment.</title>
        <authorList>
            <person name="Joshi A."/>
            <person name="Thite S."/>
        </authorList>
    </citation>
    <scope>NUCLEOTIDE SEQUENCE [LARGE SCALE GENOMIC DNA]</scope>
    <source>
        <strain evidence="16 17">MEB164</strain>
    </source>
</reference>
<feature type="transmembrane region" description="Helical" evidence="12">
    <location>
        <begin position="285"/>
        <end position="308"/>
    </location>
</feature>
<feature type="coiled-coil region" evidence="11">
    <location>
        <begin position="508"/>
        <end position="542"/>
    </location>
</feature>
<dbReference type="SMART" id="SM00304">
    <property type="entry name" value="HAMP"/>
    <property type="match status" value="1"/>
</dbReference>
<evidence type="ECO:0000256" key="9">
    <source>
        <dbReference type="ARBA" id="ARBA00029447"/>
    </source>
</evidence>
<dbReference type="Gene3D" id="3.30.450.20">
    <property type="entry name" value="PAS domain"/>
    <property type="match status" value="1"/>
</dbReference>
<evidence type="ECO:0000256" key="3">
    <source>
        <dbReference type="ARBA" id="ARBA00022500"/>
    </source>
</evidence>
<dbReference type="Gene3D" id="1.10.287.950">
    <property type="entry name" value="Methyl-accepting chemotaxis protein"/>
    <property type="match status" value="1"/>
</dbReference>
<dbReference type="Pfam" id="PF00672">
    <property type="entry name" value="HAMP"/>
    <property type="match status" value="1"/>
</dbReference>
<dbReference type="CDD" id="cd12914">
    <property type="entry name" value="PDC1_DGC_like"/>
    <property type="match status" value="1"/>
</dbReference>
<feature type="domain" description="HAMP" evidence="15">
    <location>
        <begin position="305"/>
        <end position="359"/>
    </location>
</feature>
<dbReference type="Pfam" id="PF02743">
    <property type="entry name" value="dCache_1"/>
    <property type="match status" value="1"/>
</dbReference>
<dbReference type="CDD" id="cd12912">
    <property type="entry name" value="PDC2_MCP_like"/>
    <property type="match status" value="1"/>
</dbReference>
<accession>A0ABW8PYW7</accession>
<dbReference type="InterPro" id="IPR000727">
    <property type="entry name" value="T_SNARE_dom"/>
</dbReference>
<dbReference type="PANTHER" id="PTHR32089:SF119">
    <property type="entry name" value="METHYL-ACCEPTING CHEMOTAXIS PROTEIN CTPL"/>
    <property type="match status" value="1"/>
</dbReference>
<keyword evidence="8 10" id="KW-0807">Transducer</keyword>
<evidence type="ECO:0000256" key="12">
    <source>
        <dbReference type="SAM" id="Phobius"/>
    </source>
</evidence>
<dbReference type="InterPro" id="IPR004090">
    <property type="entry name" value="Chemotax_Me-accpt_rcpt"/>
</dbReference>
<evidence type="ECO:0000259" key="14">
    <source>
        <dbReference type="PROSITE" id="PS50192"/>
    </source>
</evidence>
<proteinExistence type="inferred from homology"/>
<evidence type="ECO:0000256" key="5">
    <source>
        <dbReference type="ARBA" id="ARBA00022692"/>
    </source>
</evidence>
<dbReference type="EMBL" id="JBANFI010000006">
    <property type="protein sequence ID" value="MFK7161470.1"/>
    <property type="molecule type" value="Genomic_DNA"/>
</dbReference>
<evidence type="ECO:0000313" key="17">
    <source>
        <dbReference type="Proteomes" id="UP001621714"/>
    </source>
</evidence>
<dbReference type="Pfam" id="PF00015">
    <property type="entry name" value="MCPsignal"/>
    <property type="match status" value="1"/>
</dbReference>
<feature type="domain" description="Methyl-accepting transducer" evidence="13">
    <location>
        <begin position="364"/>
        <end position="600"/>
    </location>
</feature>
<dbReference type="SUPFAM" id="SSF58104">
    <property type="entry name" value="Methyl-accepting chemotaxis protein (MCP) signaling domain"/>
    <property type="match status" value="1"/>
</dbReference>
<evidence type="ECO:0000256" key="6">
    <source>
        <dbReference type="ARBA" id="ARBA00022989"/>
    </source>
</evidence>
<keyword evidence="7 12" id="KW-0472">Membrane</keyword>
<gene>
    <name evidence="16" type="ORF">V6U78_10520</name>
</gene>
<evidence type="ECO:0000256" key="2">
    <source>
        <dbReference type="ARBA" id="ARBA00022475"/>
    </source>
</evidence>
<keyword evidence="3" id="KW-0145">Chemotaxis</keyword>
<dbReference type="PROSITE" id="PS50111">
    <property type="entry name" value="CHEMOTAXIS_TRANSDUC_2"/>
    <property type="match status" value="1"/>
</dbReference>
<evidence type="ECO:0000259" key="13">
    <source>
        <dbReference type="PROSITE" id="PS50111"/>
    </source>
</evidence>
<name>A0ABW8PYW7_9GAMM</name>
<dbReference type="CDD" id="cd06225">
    <property type="entry name" value="HAMP"/>
    <property type="match status" value="1"/>
</dbReference>
<comment type="subcellular location">
    <subcellularLocation>
        <location evidence="1">Cell inner membrane</location>
        <topology evidence="1">Multi-pass membrane protein</topology>
    </subcellularLocation>
</comment>
<evidence type="ECO:0000256" key="10">
    <source>
        <dbReference type="PROSITE-ProRule" id="PRU00284"/>
    </source>
</evidence>
<keyword evidence="6 12" id="KW-1133">Transmembrane helix</keyword>
<dbReference type="CDD" id="cd11386">
    <property type="entry name" value="MCP_signal"/>
    <property type="match status" value="1"/>
</dbReference>
<evidence type="ECO:0000256" key="4">
    <source>
        <dbReference type="ARBA" id="ARBA00022519"/>
    </source>
</evidence>
<evidence type="ECO:0000256" key="1">
    <source>
        <dbReference type="ARBA" id="ARBA00004429"/>
    </source>
</evidence>
<protein>
    <submittedName>
        <fullName evidence="16">Methyl-accepting chemotaxis protein</fullName>
    </submittedName>
</protein>
<dbReference type="Proteomes" id="UP001621714">
    <property type="component" value="Unassembled WGS sequence"/>
</dbReference>
<feature type="coiled-coil region" evidence="11">
    <location>
        <begin position="361"/>
        <end position="392"/>
    </location>
</feature>
<comment type="caution">
    <text evidence="16">The sequence shown here is derived from an EMBL/GenBank/DDBJ whole genome shotgun (WGS) entry which is preliminary data.</text>
</comment>
<dbReference type="InterPro" id="IPR033479">
    <property type="entry name" value="dCache_1"/>
</dbReference>
<keyword evidence="2" id="KW-1003">Cell membrane</keyword>
<dbReference type="InterPro" id="IPR029151">
    <property type="entry name" value="Sensor-like_sf"/>
</dbReference>
<dbReference type="InterPro" id="IPR004089">
    <property type="entry name" value="MCPsignal_dom"/>
</dbReference>
<evidence type="ECO:0000256" key="7">
    <source>
        <dbReference type="ARBA" id="ARBA00023136"/>
    </source>
</evidence>
<evidence type="ECO:0000256" key="11">
    <source>
        <dbReference type="SAM" id="Coils"/>
    </source>
</evidence>
<dbReference type="SMART" id="SM00283">
    <property type="entry name" value="MA"/>
    <property type="match status" value="1"/>
</dbReference>
<comment type="similarity">
    <text evidence="9">Belongs to the methyl-accepting chemotaxis (MCP) protein family.</text>
</comment>
<dbReference type="PRINTS" id="PR00260">
    <property type="entry name" value="CHEMTRNSDUCR"/>
</dbReference>
<keyword evidence="5 12" id="KW-0812">Transmembrane</keyword>
<organism evidence="16 17">
    <name type="scientific">Marinospirillum alkalitolerans</name>
    <dbReference type="NCBI Taxonomy" id="3123374"/>
    <lineage>
        <taxon>Bacteria</taxon>
        <taxon>Pseudomonadati</taxon>
        <taxon>Pseudomonadota</taxon>
        <taxon>Gammaproteobacteria</taxon>
        <taxon>Oceanospirillales</taxon>
        <taxon>Oceanospirillaceae</taxon>
        <taxon>Marinospirillum</taxon>
    </lineage>
</organism>
<keyword evidence="4" id="KW-0997">Cell inner membrane</keyword>
<evidence type="ECO:0000259" key="15">
    <source>
        <dbReference type="PROSITE" id="PS50885"/>
    </source>
</evidence>
<evidence type="ECO:0000256" key="8">
    <source>
        <dbReference type="ARBA" id="ARBA00023224"/>
    </source>
</evidence>
<sequence>MLNRLKMTPKLVLLFGAPLTLCLVFAAFLLTEQVSQRVVKLTEASMRESAQNNADLVSSWLDSQMAVVRSLTQTDTFSSGDPEAISALLQHFMAQPNSFEVMFYVDAQGEAYYHNLDRRQRGDRAYFQEIVVQRSREAVIANPTRSGTSGNPITLLVHAVKDSNQQVIGILAATVTLDQLTRIVDQVSQDQAQAWLIDSQGVYLAHPQADWRMSRNALQADNPRYVEVSQQMVRGDSGVAQLRLHNQRDYLVAYHPVASTRGWSLAVALPQQLVMETANQLRLSLLGGFAFILLVLLGIVLLVAKMVVQPVNATRLALEQIAQGDGDLTQRLDEDRQDEFGDLARSFNHFVDGIHSLVKQVADAGNQLSAASEELAASSREANQQVQQQQQETDQVAAAMTEMAATVMQVAGNAAQAAQAAEESNRSTQKGAEVVSKTAQEVTSLAEEVQMATQVIQKLQEDTESIGSILDVIRGIAEQTNLLALNAAIEAARAGEHGRGFAVVADEVRALANRSQQSTEEIQQMIEKLQQAARQASSATQSGYQKAHEVVEWAQQASNQLATISQAITTISDMNLQIASATEQQSAVADDVNQTLSRISTSVDQLSTGSQHIAQASDELAQLASDLQNRVGRFKV</sequence>
<keyword evidence="17" id="KW-1185">Reference proteome</keyword>
<dbReference type="RefSeq" id="WP_405340353.1">
    <property type="nucleotide sequence ID" value="NZ_JBANFI010000006.1"/>
</dbReference>
<dbReference type="SUPFAM" id="SSF103190">
    <property type="entry name" value="Sensory domain-like"/>
    <property type="match status" value="1"/>
</dbReference>
<feature type="domain" description="T-SNARE coiled-coil homology" evidence="14">
    <location>
        <begin position="551"/>
        <end position="613"/>
    </location>
</feature>
<keyword evidence="11" id="KW-0175">Coiled coil</keyword>
<dbReference type="InterPro" id="IPR003660">
    <property type="entry name" value="HAMP_dom"/>
</dbReference>
<dbReference type="PROSITE" id="PS50885">
    <property type="entry name" value="HAMP"/>
    <property type="match status" value="1"/>
</dbReference>
<dbReference type="PROSITE" id="PS50192">
    <property type="entry name" value="T_SNARE"/>
    <property type="match status" value="1"/>
</dbReference>
<dbReference type="PANTHER" id="PTHR32089">
    <property type="entry name" value="METHYL-ACCEPTING CHEMOTAXIS PROTEIN MCPB"/>
    <property type="match status" value="1"/>
</dbReference>
<evidence type="ECO:0000313" key="16">
    <source>
        <dbReference type="EMBL" id="MFK7161470.1"/>
    </source>
</evidence>